<comment type="caution">
    <text evidence="1">The sequence shown here is derived from an EMBL/GenBank/DDBJ whole genome shotgun (WGS) entry which is preliminary data.</text>
</comment>
<dbReference type="AlphaFoldDB" id="A0A941J6S0"/>
<reference evidence="1" key="1">
    <citation type="submission" date="2021-04" db="EMBL/GenBank/DDBJ databases">
        <title>Whole genome sequencing of Enterococci isolates from hospitalized patients.</title>
        <authorList>
            <person name="Ogoti B.M."/>
            <person name="Onyambu F.G."/>
        </authorList>
    </citation>
    <scope>NUCLEOTIDE SEQUENCE</scope>
    <source>
        <strain evidence="1">242</strain>
    </source>
</reference>
<evidence type="ECO:0000313" key="2">
    <source>
        <dbReference type="Proteomes" id="UP000680045"/>
    </source>
</evidence>
<dbReference type="Proteomes" id="UP000680045">
    <property type="component" value="Unassembled WGS sequence"/>
</dbReference>
<accession>A0A941J6S0</accession>
<name>A0A941J6S0_9BACI</name>
<evidence type="ECO:0000313" key="1">
    <source>
        <dbReference type="EMBL" id="MBR8644880.1"/>
    </source>
</evidence>
<gene>
    <name evidence="1" type="ORF">KEH51_12425</name>
</gene>
<organism evidence="1 2">
    <name type="scientific">Peribacillus frigoritolerans</name>
    <dbReference type="NCBI Taxonomy" id="450367"/>
    <lineage>
        <taxon>Bacteria</taxon>
        <taxon>Bacillati</taxon>
        <taxon>Bacillota</taxon>
        <taxon>Bacilli</taxon>
        <taxon>Bacillales</taxon>
        <taxon>Bacillaceae</taxon>
        <taxon>Peribacillus</taxon>
    </lineage>
</organism>
<protein>
    <submittedName>
        <fullName evidence="1">Uncharacterized protein</fullName>
    </submittedName>
</protein>
<sequence length="32" mass="3542">MVEVEVDTLTGNLKLEKYTAIMKLGRSSMNGL</sequence>
<dbReference type="EMBL" id="JAGTPW010000019">
    <property type="protein sequence ID" value="MBR8644880.1"/>
    <property type="molecule type" value="Genomic_DNA"/>
</dbReference>
<proteinExistence type="predicted"/>